<dbReference type="Gene3D" id="2.60.40.10">
    <property type="entry name" value="Immunoglobulins"/>
    <property type="match status" value="2"/>
</dbReference>
<dbReference type="EMBL" id="RYUW01000012">
    <property type="protein sequence ID" value="RYQ36625.1"/>
    <property type="molecule type" value="Genomic_DNA"/>
</dbReference>
<dbReference type="InterPro" id="IPR003961">
    <property type="entry name" value="FN3_dom"/>
</dbReference>
<keyword evidence="1" id="KW-0326">Glycosidase</keyword>
<dbReference type="Proteomes" id="UP000292382">
    <property type="component" value="Unassembled WGS sequence"/>
</dbReference>
<keyword evidence="1" id="KW-0378">Hydrolase</keyword>
<dbReference type="SUPFAM" id="SSF49265">
    <property type="entry name" value="Fibronectin type III"/>
    <property type="match status" value="2"/>
</dbReference>
<keyword evidence="2" id="KW-0624">Polysaccharide degradation</keyword>
<keyword evidence="2" id="KW-0119">Carbohydrate metabolism</keyword>
<evidence type="ECO:0000256" key="2">
    <source>
        <dbReference type="ARBA" id="ARBA00023326"/>
    </source>
</evidence>
<dbReference type="GO" id="GO:0016798">
    <property type="term" value="F:hydrolase activity, acting on glycosyl bonds"/>
    <property type="evidence" value="ECO:0007669"/>
    <property type="project" value="UniProtKB-KW"/>
</dbReference>
<evidence type="ECO:0000259" key="4">
    <source>
        <dbReference type="PROSITE" id="PS50853"/>
    </source>
</evidence>
<evidence type="ECO:0000256" key="1">
    <source>
        <dbReference type="ARBA" id="ARBA00023295"/>
    </source>
</evidence>
<comment type="caution">
    <text evidence="5">The sequence shown here is derived from an EMBL/GenBank/DDBJ whole genome shotgun (WGS) entry which is preliminary data.</text>
</comment>
<dbReference type="GO" id="GO:0000272">
    <property type="term" value="P:polysaccharide catabolic process"/>
    <property type="evidence" value="ECO:0007669"/>
    <property type="project" value="UniProtKB-KW"/>
</dbReference>
<dbReference type="InterPro" id="IPR036116">
    <property type="entry name" value="FN3_sf"/>
</dbReference>
<dbReference type="InterPro" id="IPR013783">
    <property type="entry name" value="Ig-like_fold"/>
</dbReference>
<reference evidence="5 6" key="1">
    <citation type="submission" date="2018-12" db="EMBL/GenBank/DDBJ databases">
        <title>Unveiling genomic diversity among members of the Bifidobacterium pseudolongum species, a widely distributed gut commensal of the animal kingdom.</title>
        <authorList>
            <person name="Lugli G.A."/>
            <person name="Duranti S."/>
            <person name="Albert K."/>
            <person name="Mancabelli L."/>
            <person name="Napoli S."/>
            <person name="Viappiani A."/>
            <person name="Anzalone R."/>
            <person name="Longhi G."/>
            <person name="Milani C."/>
            <person name="Turroni F."/>
            <person name="Alessandri G."/>
            <person name="Sela D.A."/>
            <person name="Van Sinderen D."/>
            <person name="Ventura M."/>
        </authorList>
    </citation>
    <scope>NUCLEOTIDE SEQUENCE [LARGE SCALE GENOMIC DNA]</scope>
    <source>
        <strain evidence="5 6">2003B</strain>
    </source>
</reference>
<dbReference type="Pfam" id="PF00041">
    <property type="entry name" value="fn3"/>
    <property type="match status" value="1"/>
</dbReference>
<dbReference type="CDD" id="cd00063">
    <property type="entry name" value="FN3"/>
    <property type="match status" value="1"/>
</dbReference>
<feature type="compositionally biased region" description="Acidic residues" evidence="3">
    <location>
        <begin position="743"/>
        <end position="760"/>
    </location>
</feature>
<dbReference type="PROSITE" id="PS50853">
    <property type="entry name" value="FN3"/>
    <property type="match status" value="2"/>
</dbReference>
<proteinExistence type="predicted"/>
<gene>
    <name evidence="5" type="ORF">PG2003B_1124</name>
</gene>
<feature type="domain" description="Fibronectin type-III" evidence="4">
    <location>
        <begin position="127"/>
        <end position="226"/>
    </location>
</feature>
<dbReference type="SMART" id="SM00060">
    <property type="entry name" value="FN3"/>
    <property type="match status" value="2"/>
</dbReference>
<protein>
    <recommendedName>
        <fullName evidence="4">Fibronectin type-III domain-containing protein</fullName>
    </recommendedName>
</protein>
<feature type="region of interest" description="Disordered" evidence="3">
    <location>
        <begin position="741"/>
        <end position="760"/>
    </location>
</feature>
<sequence length="760" mass="81366">MADGYGSIVASSWRCHVSAWVLSQTDTTATIRVEARFQAVNGWYFQINGVQGKVTCNGQSASATGSVNITQNGEAVICRKDVTVSKSDNARNITCTATITQSAFNAGSSSASCAVAVAGVTYLKPNAPKNVTYKRESDSAVLCTWQAAWDNAAKKPWHGLQVWMRQRVGGGAWGAWSRKATLNWDATSYRFTGLQANACYQFTVYATNPAGESTHVDSAFIYTTPAAPKTVTAAKTGASSVQVSVDTSNTFAYMVRIDRVVNGTRTHLKWETPVSGKVTYTDTAAPAASVAYDVLVSRPIYGNDTTKGELVSAWKQSNTVATMQPPAAPTILAPTGVFSIGQAVTIEWKPSHPDGSAQSAAQVEVTKPIGGGNETIDVSGTATSVQCSCPTPGDYTVRVRTKGVDADWGAWSSVHLWHCANPPMVTLKPINGDNVVRGLPIEVEWSASDWDGIARQTLTITDGDGPPVFMVQPGTSARKATIRADQYVPSQGAQLLVSITVLSGSTLQTTATQLVTVEYTPPAAPSAQCEQDSDYGMMVTVHAGTETGKPATGHLSLYREDLQTGTSTLLAPRLMDGEMITDRLPPLRVDYAYRVVAHAESGSIAETMVDMIIDAVGPALNFGTDADECIPIAGAWKVSEKPALDTSEYHFADDTGLPVSYGSGELDNTVGITSSYLWDAALYRHIRELSRTQSQGWLRLLGGPVMRVRVSMSQALSADGQMVDFDADCTELVWQDPHMWWLDQDDTDPDEEETDGPDAS</sequence>
<dbReference type="AlphaFoldDB" id="A0A4Q5ARN3"/>
<name>A0A4Q5ARN3_9BIFI</name>
<evidence type="ECO:0000313" key="5">
    <source>
        <dbReference type="EMBL" id="RYQ36625.1"/>
    </source>
</evidence>
<accession>A0A4Q5ARN3</accession>
<evidence type="ECO:0000313" key="6">
    <source>
        <dbReference type="Proteomes" id="UP000292382"/>
    </source>
</evidence>
<organism evidence="5 6">
    <name type="scientific">Bifidobacterium pseudolongum subsp. globosum</name>
    <dbReference type="NCBI Taxonomy" id="1690"/>
    <lineage>
        <taxon>Bacteria</taxon>
        <taxon>Bacillati</taxon>
        <taxon>Actinomycetota</taxon>
        <taxon>Actinomycetes</taxon>
        <taxon>Bifidobacteriales</taxon>
        <taxon>Bifidobacteriaceae</taxon>
        <taxon>Bifidobacterium</taxon>
    </lineage>
</organism>
<feature type="domain" description="Fibronectin type-III" evidence="4">
    <location>
        <begin position="325"/>
        <end position="423"/>
    </location>
</feature>
<evidence type="ECO:0000256" key="3">
    <source>
        <dbReference type="SAM" id="MobiDB-lite"/>
    </source>
</evidence>